<dbReference type="InterPro" id="IPR036155">
    <property type="entry name" value="Crypto/Photolyase_N_sf"/>
</dbReference>
<dbReference type="PROSITE" id="PS00394">
    <property type="entry name" value="DNA_PHOTOLYASES_1_1"/>
    <property type="match status" value="1"/>
</dbReference>
<dbReference type="AlphaFoldDB" id="A0A562IYT4"/>
<dbReference type="InterPro" id="IPR018394">
    <property type="entry name" value="DNA_photolyase_1_CS_C"/>
</dbReference>
<dbReference type="OrthoDB" id="9772484at2"/>
<sequence>MSYQLVWLRTDLRVADNPALYKAMSQGPTLALYLVTPEQWKVHQDSPNKLEFWRLSLIRLAEQLQQLKVPLLVRCVPRWVDVAEHLIQLCQQYSVQTLHFNDEYGVNEQRRDQDVQQRLSALGISCHSYLDQVFFAPGTLLTQTGRAIQVYSAFRNQCHARLLHHLPKPLPRPKAQQPVGIPPDQIPERFSEVEAISLSDWPMGESAAHSLLELFVSEHLAQYAKARDFPAQTGTSRLSPYLTAGVLSVRQCVQAALSLTHGHFDTQHSGFITWVDELLWREFYRHILHAYPRLSRGYAFKPETEALLWRQAPEDLAAWQQGRTGFPIVDAAMRCLKATGWLHNRLRMIVAMFLSKNLLIDWRVGEQWFMQHLLDGDLAQNNGGWQWSASTGTDAVPYFRLFNPITQSEKFDPQGDFIRRWVPELAHVSAQKIHNPATLGGLFGISGYPRPILDLAQSRKRALQAFKSLSSHQTEPS</sequence>
<dbReference type="GO" id="GO:0003677">
    <property type="term" value="F:DNA binding"/>
    <property type="evidence" value="ECO:0007669"/>
    <property type="project" value="TreeGrafter"/>
</dbReference>
<keyword evidence="17" id="KW-1185">Reference proteome</keyword>
<evidence type="ECO:0000313" key="16">
    <source>
        <dbReference type="EMBL" id="TWH76169.1"/>
    </source>
</evidence>
<dbReference type="GO" id="GO:0003904">
    <property type="term" value="F:deoxyribodipyrimidine photo-lyase activity"/>
    <property type="evidence" value="ECO:0007669"/>
    <property type="project" value="UniProtKB-EC"/>
</dbReference>
<evidence type="ECO:0000256" key="14">
    <source>
        <dbReference type="RuleBase" id="RU004182"/>
    </source>
</evidence>
<evidence type="ECO:0000256" key="6">
    <source>
        <dbReference type="ARBA" id="ARBA00022827"/>
    </source>
</evidence>
<feature type="binding site" evidence="12">
    <location>
        <begin position="277"/>
        <end position="284"/>
    </location>
    <ligand>
        <name>FAD</name>
        <dbReference type="ChEBI" id="CHEBI:57692"/>
    </ligand>
</feature>
<dbReference type="Gene3D" id="1.10.579.10">
    <property type="entry name" value="DNA Cyclobutane Dipyrimidine Photolyase, subunit A, domain 3"/>
    <property type="match status" value="1"/>
</dbReference>
<feature type="binding site" evidence="12">
    <location>
        <position position="274"/>
    </location>
    <ligand>
        <name>FAD</name>
        <dbReference type="ChEBI" id="CHEBI:57692"/>
    </ligand>
</feature>
<dbReference type="EMBL" id="VLKG01000003">
    <property type="protein sequence ID" value="TWH76169.1"/>
    <property type="molecule type" value="Genomic_DNA"/>
</dbReference>
<protein>
    <recommendedName>
        <fullName evidence="4">Deoxyribodipyrimidine photo-lyase</fullName>
        <ecNumber evidence="3">4.1.99.3</ecNumber>
    </recommendedName>
    <alternativeName>
        <fullName evidence="8">DNA photolyase</fullName>
    </alternativeName>
    <alternativeName>
        <fullName evidence="11">Photoreactivating enzyme</fullName>
    </alternativeName>
</protein>
<evidence type="ECO:0000256" key="3">
    <source>
        <dbReference type="ARBA" id="ARBA00013149"/>
    </source>
</evidence>
<dbReference type="InterPro" id="IPR005101">
    <property type="entry name" value="Cryptochr/Photolyase_FAD-bd"/>
</dbReference>
<dbReference type="Pfam" id="PF03441">
    <property type="entry name" value="FAD_binding_7"/>
    <property type="match status" value="1"/>
</dbReference>
<comment type="caution">
    <text evidence="16">The sequence shown here is derived from an EMBL/GenBank/DDBJ whole genome shotgun (WGS) entry which is preliminary data.</text>
</comment>
<comment type="similarity">
    <text evidence="2">Belongs to the DNA photolyase class-1 family.</text>
</comment>
<comment type="cofactor">
    <cofactor evidence="12">
        <name>FAD</name>
        <dbReference type="ChEBI" id="CHEBI:57692"/>
    </cofactor>
    <text evidence="12">Binds 1 FAD per subunit.</text>
</comment>
<feature type="site" description="Electron transfer via tryptophanyl radical" evidence="13">
    <location>
        <position position="309"/>
    </location>
</feature>
<evidence type="ECO:0000256" key="2">
    <source>
        <dbReference type="ARBA" id="ARBA00005862"/>
    </source>
</evidence>
<evidence type="ECO:0000256" key="9">
    <source>
        <dbReference type="ARBA" id="ARBA00033999"/>
    </source>
</evidence>
<dbReference type="PANTHER" id="PTHR11455:SF9">
    <property type="entry name" value="CRYPTOCHROME CIRCADIAN CLOCK 5 ISOFORM X1"/>
    <property type="match status" value="1"/>
</dbReference>
<evidence type="ECO:0000256" key="13">
    <source>
        <dbReference type="PIRSR" id="PIRSR602081-2"/>
    </source>
</evidence>
<proteinExistence type="inferred from homology"/>
<keyword evidence="5 12" id="KW-0285">Flavoprotein</keyword>
<feature type="site" description="Electron transfer via tryptophanyl radical" evidence="13">
    <location>
        <position position="385"/>
    </location>
</feature>
<evidence type="ECO:0000256" key="11">
    <source>
        <dbReference type="ARBA" id="ARBA00083107"/>
    </source>
</evidence>
<keyword evidence="7 14" id="KW-0157">Chromophore</keyword>
<comment type="similarity">
    <text evidence="14">Belongs to the DNA photolyase family.</text>
</comment>
<organism evidence="16 17">
    <name type="scientific">Azomonas agilis</name>
    <dbReference type="NCBI Taxonomy" id="116849"/>
    <lineage>
        <taxon>Bacteria</taxon>
        <taxon>Pseudomonadati</taxon>
        <taxon>Pseudomonadota</taxon>
        <taxon>Gammaproteobacteria</taxon>
        <taxon>Pseudomonadales</taxon>
        <taxon>Pseudomonadaceae</taxon>
        <taxon>Azomonas</taxon>
    </lineage>
</organism>
<name>A0A562IYT4_9GAMM</name>
<dbReference type="PANTHER" id="PTHR11455">
    <property type="entry name" value="CRYPTOCHROME"/>
    <property type="match status" value="1"/>
</dbReference>
<dbReference type="Gene3D" id="3.40.50.620">
    <property type="entry name" value="HUPs"/>
    <property type="match status" value="1"/>
</dbReference>
<accession>A0A562IYT4</accession>
<dbReference type="GO" id="GO:0009416">
    <property type="term" value="P:response to light stimulus"/>
    <property type="evidence" value="ECO:0007669"/>
    <property type="project" value="TreeGrafter"/>
</dbReference>
<evidence type="ECO:0000256" key="12">
    <source>
        <dbReference type="PIRSR" id="PIRSR602081-1"/>
    </source>
</evidence>
<comment type="function">
    <text evidence="10">Involved in repair of UV radiation-induced DNA damage. Catalyzes the light-dependent monomerization (300-600 nm) of cyclobutyl pyrimidine dimers (in cis-syn configuration), which are formed between adjacent bases on the same DNA strand upon exposure to ultraviolet radiation.</text>
</comment>
<keyword evidence="6 12" id="KW-0274">FAD</keyword>
<comment type="cofactor">
    <cofactor evidence="1">
        <name>(6R)-5,10-methylene-5,6,7,8-tetrahydrofolate</name>
        <dbReference type="ChEBI" id="CHEBI:15636"/>
    </cofactor>
</comment>
<dbReference type="Pfam" id="PF00875">
    <property type="entry name" value="DNA_photolyase"/>
    <property type="match status" value="1"/>
</dbReference>
<keyword evidence="16" id="KW-0456">Lyase</keyword>
<dbReference type="SUPFAM" id="SSF52425">
    <property type="entry name" value="Cryptochrome/photolyase, N-terminal domain"/>
    <property type="match status" value="1"/>
</dbReference>
<dbReference type="FunFam" id="1.10.579.10:FF:000003">
    <property type="entry name" value="Deoxyribodipyrimidine photo-lyase"/>
    <property type="match status" value="1"/>
</dbReference>
<feature type="site" description="Electron transfer via tryptophanyl radical" evidence="13">
    <location>
        <position position="362"/>
    </location>
</feature>
<feature type="binding site" evidence="12">
    <location>
        <position position="223"/>
    </location>
    <ligand>
        <name>FAD</name>
        <dbReference type="ChEBI" id="CHEBI:57692"/>
    </ligand>
</feature>
<comment type="catalytic activity">
    <reaction evidence="9">
        <text>cyclobutadipyrimidine (in DNA) = 2 pyrimidine residues (in DNA).</text>
        <dbReference type="EC" id="4.1.99.3"/>
    </reaction>
</comment>
<feature type="binding site" evidence="12">
    <location>
        <begin position="235"/>
        <end position="239"/>
    </location>
    <ligand>
        <name>FAD</name>
        <dbReference type="ChEBI" id="CHEBI:57692"/>
    </ligand>
</feature>
<evidence type="ECO:0000256" key="7">
    <source>
        <dbReference type="ARBA" id="ARBA00022991"/>
    </source>
</evidence>
<evidence type="ECO:0000256" key="5">
    <source>
        <dbReference type="ARBA" id="ARBA00022630"/>
    </source>
</evidence>
<dbReference type="InterPro" id="IPR006050">
    <property type="entry name" value="DNA_photolyase_N"/>
</dbReference>
<dbReference type="InterPro" id="IPR036134">
    <property type="entry name" value="Crypto/Photolyase_FAD-like_sf"/>
</dbReference>
<dbReference type="InterPro" id="IPR014729">
    <property type="entry name" value="Rossmann-like_a/b/a_fold"/>
</dbReference>
<dbReference type="Proteomes" id="UP000319627">
    <property type="component" value="Unassembled WGS sequence"/>
</dbReference>
<evidence type="ECO:0000256" key="10">
    <source>
        <dbReference type="ARBA" id="ARBA00059220"/>
    </source>
</evidence>
<dbReference type="Gene3D" id="1.25.40.80">
    <property type="match status" value="1"/>
</dbReference>
<evidence type="ECO:0000256" key="8">
    <source>
        <dbReference type="ARBA" id="ARBA00031671"/>
    </source>
</evidence>
<dbReference type="RefSeq" id="WP_144570823.1">
    <property type="nucleotide sequence ID" value="NZ_VLKG01000003.1"/>
</dbReference>
<gene>
    <name evidence="16" type="ORF">LX59_01088</name>
</gene>
<dbReference type="GO" id="GO:0000719">
    <property type="term" value="P:photoreactive repair"/>
    <property type="evidence" value="ECO:0007669"/>
    <property type="project" value="UniProtKB-ARBA"/>
</dbReference>
<feature type="binding site" evidence="12">
    <location>
        <begin position="375"/>
        <end position="377"/>
    </location>
    <ligand>
        <name>FAD</name>
        <dbReference type="ChEBI" id="CHEBI:57692"/>
    </ligand>
</feature>
<dbReference type="NCBIfam" id="NF007955">
    <property type="entry name" value="PRK10674.1"/>
    <property type="match status" value="1"/>
</dbReference>
<dbReference type="InterPro" id="IPR002081">
    <property type="entry name" value="Cryptochrome/DNA_photolyase_1"/>
</dbReference>
<dbReference type="SUPFAM" id="SSF48173">
    <property type="entry name" value="Cryptochrome/photolyase FAD-binding domain"/>
    <property type="match status" value="1"/>
</dbReference>
<reference evidence="16 17" key="1">
    <citation type="submission" date="2019-07" db="EMBL/GenBank/DDBJ databases">
        <title>Genomic Encyclopedia of Type Strains, Phase I: the one thousand microbial genomes (KMG-I) project.</title>
        <authorList>
            <person name="Kyrpides N."/>
        </authorList>
    </citation>
    <scope>NUCLEOTIDE SEQUENCE [LARGE SCALE GENOMIC DNA]</scope>
    <source>
        <strain evidence="16 17">DSM 375</strain>
    </source>
</reference>
<dbReference type="EC" id="4.1.99.3" evidence="3"/>
<dbReference type="PRINTS" id="PR00147">
    <property type="entry name" value="DNAPHOTLYASE"/>
</dbReference>
<feature type="domain" description="Photolyase/cryptochrome alpha/beta" evidence="15">
    <location>
        <begin position="2"/>
        <end position="134"/>
    </location>
</feature>
<dbReference type="GO" id="GO:0071949">
    <property type="term" value="F:FAD binding"/>
    <property type="evidence" value="ECO:0007669"/>
    <property type="project" value="TreeGrafter"/>
</dbReference>
<evidence type="ECO:0000259" key="15">
    <source>
        <dbReference type="PROSITE" id="PS51645"/>
    </source>
</evidence>
<evidence type="ECO:0000256" key="4">
    <source>
        <dbReference type="ARBA" id="ARBA00014046"/>
    </source>
</evidence>
<evidence type="ECO:0000256" key="1">
    <source>
        <dbReference type="ARBA" id="ARBA00001932"/>
    </source>
</evidence>
<dbReference type="PROSITE" id="PS51645">
    <property type="entry name" value="PHR_CRY_ALPHA_BETA"/>
    <property type="match status" value="1"/>
</dbReference>
<evidence type="ECO:0000313" key="17">
    <source>
        <dbReference type="Proteomes" id="UP000319627"/>
    </source>
</evidence>